<proteinExistence type="predicted"/>
<reference evidence="2" key="1">
    <citation type="submission" date="2015-10" db="EMBL/GenBank/DDBJ databases">
        <authorList>
            <person name="Luecker S."/>
            <person name="Luecker S."/>
        </authorList>
    </citation>
    <scope>NUCLEOTIDE SEQUENCE [LARGE SCALE GENOMIC DNA]</scope>
</reference>
<organism evidence="1 2">
    <name type="scientific">Candidatus Nitrospira nitrificans</name>
    <dbReference type="NCBI Taxonomy" id="1742973"/>
    <lineage>
        <taxon>Bacteria</taxon>
        <taxon>Pseudomonadati</taxon>
        <taxon>Nitrospirota</taxon>
        <taxon>Nitrospiria</taxon>
        <taxon>Nitrospirales</taxon>
        <taxon>Nitrospiraceae</taxon>
        <taxon>Nitrospira</taxon>
    </lineage>
</organism>
<dbReference type="AlphaFoldDB" id="A0A0S4LIP1"/>
<evidence type="ECO:0000313" key="2">
    <source>
        <dbReference type="Proteomes" id="UP000198736"/>
    </source>
</evidence>
<dbReference type="EMBL" id="CZPZ01000023">
    <property type="protein sequence ID" value="CUS37381.1"/>
    <property type="molecule type" value="Genomic_DNA"/>
</dbReference>
<evidence type="ECO:0000313" key="1">
    <source>
        <dbReference type="EMBL" id="CUS37381.1"/>
    </source>
</evidence>
<dbReference type="STRING" id="1742973.COMA2_30244"/>
<accession>A0A0S4LIP1</accession>
<name>A0A0S4LIP1_9BACT</name>
<gene>
    <name evidence="1" type="ORF">COMA2_30244</name>
</gene>
<protein>
    <submittedName>
        <fullName evidence="1">Uncharacterized protein</fullName>
    </submittedName>
</protein>
<dbReference type="Proteomes" id="UP000198736">
    <property type="component" value="Unassembled WGS sequence"/>
</dbReference>
<keyword evidence="2" id="KW-1185">Reference proteome</keyword>
<sequence>MVFDGHPTTATASTISHTMAGGLAKPILPSSMAVQYSIRGKDAVTLHFQRKAFRLAPP</sequence>